<evidence type="ECO:0000259" key="9">
    <source>
        <dbReference type="PROSITE" id="PS50109"/>
    </source>
</evidence>
<comment type="catalytic activity">
    <reaction evidence="1">
        <text>ATP + protein L-histidine = ADP + protein N-phospho-L-histidine.</text>
        <dbReference type="EC" id="2.7.13.3"/>
    </reaction>
</comment>
<dbReference type="SUPFAM" id="SSF55874">
    <property type="entry name" value="ATPase domain of HSP90 chaperone/DNA topoisomerase II/histidine kinase"/>
    <property type="match status" value="1"/>
</dbReference>
<dbReference type="AlphaFoldDB" id="A0A927F8X2"/>
<dbReference type="SUPFAM" id="SSF158472">
    <property type="entry name" value="HAMP domain-like"/>
    <property type="match status" value="1"/>
</dbReference>
<accession>A0A927F8X2</accession>
<gene>
    <name evidence="12" type="ORF">IEN85_07860</name>
</gene>
<keyword evidence="6" id="KW-0418">Kinase</keyword>
<feature type="transmembrane region" description="Helical" evidence="8">
    <location>
        <begin position="20"/>
        <end position="42"/>
    </location>
</feature>
<dbReference type="EMBL" id="JACYFG010000007">
    <property type="protein sequence ID" value="MBD5779406.1"/>
    <property type="molecule type" value="Genomic_DNA"/>
</dbReference>
<dbReference type="Gene3D" id="1.10.287.130">
    <property type="match status" value="1"/>
</dbReference>
<dbReference type="InterPro" id="IPR004358">
    <property type="entry name" value="Sig_transdc_His_kin-like_C"/>
</dbReference>
<keyword evidence="13" id="KW-1185">Reference proteome</keyword>
<dbReference type="CDD" id="cd17546">
    <property type="entry name" value="REC_hyHK_CKI1_RcsC-like"/>
    <property type="match status" value="1"/>
</dbReference>
<dbReference type="Pfam" id="PF00512">
    <property type="entry name" value="HisKA"/>
    <property type="match status" value="1"/>
</dbReference>
<organism evidence="12 13">
    <name type="scientific">Pelagicoccus enzymogenes</name>
    <dbReference type="NCBI Taxonomy" id="2773457"/>
    <lineage>
        <taxon>Bacteria</taxon>
        <taxon>Pseudomonadati</taxon>
        <taxon>Verrucomicrobiota</taxon>
        <taxon>Opitutia</taxon>
        <taxon>Puniceicoccales</taxon>
        <taxon>Pelagicoccaceae</taxon>
        <taxon>Pelagicoccus</taxon>
    </lineage>
</organism>
<dbReference type="CDD" id="cd16922">
    <property type="entry name" value="HATPase_EvgS-ArcB-TorS-like"/>
    <property type="match status" value="1"/>
</dbReference>
<dbReference type="Pfam" id="PF02518">
    <property type="entry name" value="HATPase_c"/>
    <property type="match status" value="1"/>
</dbReference>
<dbReference type="SMART" id="SM00387">
    <property type="entry name" value="HATPase_c"/>
    <property type="match status" value="1"/>
</dbReference>
<dbReference type="InterPro" id="IPR003594">
    <property type="entry name" value="HATPase_dom"/>
</dbReference>
<dbReference type="PANTHER" id="PTHR45339">
    <property type="entry name" value="HYBRID SIGNAL TRANSDUCTION HISTIDINE KINASE J"/>
    <property type="match status" value="1"/>
</dbReference>
<evidence type="ECO:0000256" key="2">
    <source>
        <dbReference type="ARBA" id="ARBA00004370"/>
    </source>
</evidence>
<dbReference type="Pfam" id="PF17152">
    <property type="entry name" value="CHASE8"/>
    <property type="match status" value="1"/>
</dbReference>
<dbReference type="SMART" id="SM00448">
    <property type="entry name" value="REC"/>
    <property type="match status" value="1"/>
</dbReference>
<evidence type="ECO:0000256" key="3">
    <source>
        <dbReference type="ARBA" id="ARBA00012438"/>
    </source>
</evidence>
<evidence type="ECO:0000256" key="7">
    <source>
        <dbReference type="PROSITE-ProRule" id="PRU00169"/>
    </source>
</evidence>
<dbReference type="SMART" id="SM00388">
    <property type="entry name" value="HisKA"/>
    <property type="match status" value="1"/>
</dbReference>
<comment type="subcellular location">
    <subcellularLocation>
        <location evidence="2">Membrane</location>
    </subcellularLocation>
</comment>
<evidence type="ECO:0000259" key="10">
    <source>
        <dbReference type="PROSITE" id="PS50110"/>
    </source>
</evidence>
<evidence type="ECO:0000313" key="12">
    <source>
        <dbReference type="EMBL" id="MBD5779406.1"/>
    </source>
</evidence>
<dbReference type="InterPro" id="IPR036097">
    <property type="entry name" value="HisK_dim/P_sf"/>
</dbReference>
<dbReference type="InterPro" id="IPR003661">
    <property type="entry name" value="HisK_dim/P_dom"/>
</dbReference>
<sequence>MRVLQGIKRLLFRWRISTKIVAVCAFTSFISLTSLCAIAVYLDWQEFKESRLSSLNTLSEIISTNSEASLRFDDPSTALEHLGSLKHEPGVLQATLFDKYQIPFASYSREQDRPPLKYIESELPIWQEDSILIAHPIRLNEEQIGQLVIEADTGPFMLSAYRSISVSGLLVAGGLLISIFLASRMQRLIAAPIKELDEIAAKVQDSEDFSVRAIKRYNDEVGSLVDSFNAMLQTISDRDRSLREVNANLETIVEQRTKDLRIQNFALQEAIEAAKAASVAKSEFLATTSHELRTPLNPIIGYVEKIQRDLPNGPHTRELSLIRQSAAQLLRLIEDILDFSRIESGTLLLKNESVHVPSLCEGVANLLRPQASEKGIVLALESSEDCLGDDQNCNISIDEGRLRQVVLNLTNNAIKFTNKGSVTLRAELKRKGARKADLKIEVIDTGIGIDEADRDKLFKPFSQIDGSWTREYGGMGLGLAICQRIVNAMGGEISCRSQPQKGSCFTAAIPVKLCSYSPKQKDIDGIGGSFSLNSGVRVLLVEDEPVNRELMDSLLSSLGHQVTVAKNGLEAVDAAKSQSFDFILLDISMPKMDGFAASRHIRKLGKDNARIPVVAMTAHVTPEDKERCFESGMNDYLSKPVSFTQLKHTLAKWVSQRPV</sequence>
<keyword evidence="4 7" id="KW-0597">Phosphoprotein</keyword>
<dbReference type="PROSITE" id="PS50109">
    <property type="entry name" value="HIS_KIN"/>
    <property type="match status" value="1"/>
</dbReference>
<dbReference type="InterPro" id="IPR003660">
    <property type="entry name" value="HAMP_dom"/>
</dbReference>
<feature type="domain" description="Response regulatory" evidence="10">
    <location>
        <begin position="537"/>
        <end position="654"/>
    </location>
</feature>
<keyword evidence="5" id="KW-0808">Transferase</keyword>
<dbReference type="Proteomes" id="UP000622317">
    <property type="component" value="Unassembled WGS sequence"/>
</dbReference>
<evidence type="ECO:0000256" key="1">
    <source>
        <dbReference type="ARBA" id="ARBA00000085"/>
    </source>
</evidence>
<dbReference type="CDD" id="cd06225">
    <property type="entry name" value="HAMP"/>
    <property type="match status" value="1"/>
</dbReference>
<feature type="domain" description="HAMP" evidence="11">
    <location>
        <begin position="187"/>
        <end position="240"/>
    </location>
</feature>
<dbReference type="Gene3D" id="3.40.50.2300">
    <property type="match status" value="1"/>
</dbReference>
<dbReference type="SUPFAM" id="SSF52172">
    <property type="entry name" value="CheY-like"/>
    <property type="match status" value="1"/>
</dbReference>
<evidence type="ECO:0000256" key="4">
    <source>
        <dbReference type="ARBA" id="ARBA00022553"/>
    </source>
</evidence>
<feature type="modified residue" description="4-aspartylphosphate" evidence="7">
    <location>
        <position position="586"/>
    </location>
</feature>
<evidence type="ECO:0000259" key="11">
    <source>
        <dbReference type="PROSITE" id="PS50885"/>
    </source>
</evidence>
<dbReference type="SUPFAM" id="SSF47384">
    <property type="entry name" value="Homodimeric domain of signal transducing histidine kinase"/>
    <property type="match status" value="1"/>
</dbReference>
<dbReference type="RefSeq" id="WP_191616532.1">
    <property type="nucleotide sequence ID" value="NZ_JACYFG010000007.1"/>
</dbReference>
<dbReference type="PANTHER" id="PTHR45339:SF3">
    <property type="entry name" value="HISTIDINE KINASE"/>
    <property type="match status" value="1"/>
</dbReference>
<name>A0A927F8X2_9BACT</name>
<reference evidence="12" key="1">
    <citation type="submission" date="2020-09" db="EMBL/GenBank/DDBJ databases">
        <title>Pelagicoccus enzymogenes sp. nov. with an EPS production, isolated from marine sediment.</title>
        <authorList>
            <person name="Feng X."/>
        </authorList>
    </citation>
    <scope>NUCLEOTIDE SEQUENCE</scope>
    <source>
        <strain evidence="12">NFK12</strain>
    </source>
</reference>
<dbReference type="InterPro" id="IPR005467">
    <property type="entry name" value="His_kinase_dom"/>
</dbReference>
<comment type="caution">
    <text evidence="12">The sequence shown here is derived from an EMBL/GenBank/DDBJ whole genome shotgun (WGS) entry which is preliminary data.</text>
</comment>
<dbReference type="Gene3D" id="6.10.340.10">
    <property type="match status" value="1"/>
</dbReference>
<dbReference type="SMART" id="SM00304">
    <property type="entry name" value="HAMP"/>
    <property type="match status" value="1"/>
</dbReference>
<dbReference type="PRINTS" id="PR00344">
    <property type="entry name" value="BCTRLSENSOR"/>
</dbReference>
<keyword evidence="8" id="KW-0472">Membrane</keyword>
<dbReference type="Gene3D" id="3.30.565.10">
    <property type="entry name" value="Histidine kinase-like ATPase, C-terminal domain"/>
    <property type="match status" value="1"/>
</dbReference>
<evidence type="ECO:0000256" key="5">
    <source>
        <dbReference type="ARBA" id="ARBA00022679"/>
    </source>
</evidence>
<keyword evidence="8" id="KW-0812">Transmembrane</keyword>
<dbReference type="GO" id="GO:0000155">
    <property type="term" value="F:phosphorelay sensor kinase activity"/>
    <property type="evidence" value="ECO:0007669"/>
    <property type="project" value="InterPro"/>
</dbReference>
<dbReference type="PROSITE" id="PS50885">
    <property type="entry name" value="HAMP"/>
    <property type="match status" value="1"/>
</dbReference>
<dbReference type="InterPro" id="IPR011006">
    <property type="entry name" value="CheY-like_superfamily"/>
</dbReference>
<dbReference type="Pfam" id="PF00072">
    <property type="entry name" value="Response_reg"/>
    <property type="match status" value="1"/>
</dbReference>
<dbReference type="InterPro" id="IPR036890">
    <property type="entry name" value="HATPase_C_sf"/>
</dbReference>
<dbReference type="CDD" id="cd00082">
    <property type="entry name" value="HisKA"/>
    <property type="match status" value="1"/>
</dbReference>
<evidence type="ECO:0000256" key="8">
    <source>
        <dbReference type="SAM" id="Phobius"/>
    </source>
</evidence>
<keyword evidence="8" id="KW-1133">Transmembrane helix</keyword>
<dbReference type="InterPro" id="IPR033417">
    <property type="entry name" value="CHASE8"/>
</dbReference>
<dbReference type="EC" id="2.7.13.3" evidence="3"/>
<proteinExistence type="predicted"/>
<dbReference type="PROSITE" id="PS50110">
    <property type="entry name" value="RESPONSE_REGULATORY"/>
    <property type="match status" value="1"/>
</dbReference>
<evidence type="ECO:0000313" key="13">
    <source>
        <dbReference type="Proteomes" id="UP000622317"/>
    </source>
</evidence>
<dbReference type="InterPro" id="IPR001789">
    <property type="entry name" value="Sig_transdc_resp-reg_receiver"/>
</dbReference>
<dbReference type="GO" id="GO:0016020">
    <property type="term" value="C:membrane"/>
    <property type="evidence" value="ECO:0007669"/>
    <property type="project" value="UniProtKB-SubCell"/>
</dbReference>
<dbReference type="Pfam" id="PF00672">
    <property type="entry name" value="HAMP"/>
    <property type="match status" value="1"/>
</dbReference>
<dbReference type="FunFam" id="3.30.565.10:FF:000010">
    <property type="entry name" value="Sensor histidine kinase RcsC"/>
    <property type="match status" value="1"/>
</dbReference>
<evidence type="ECO:0000256" key="6">
    <source>
        <dbReference type="ARBA" id="ARBA00022777"/>
    </source>
</evidence>
<protein>
    <recommendedName>
        <fullName evidence="3">histidine kinase</fullName>
        <ecNumber evidence="3">2.7.13.3</ecNumber>
    </recommendedName>
</protein>
<feature type="domain" description="Histidine kinase" evidence="9">
    <location>
        <begin position="287"/>
        <end position="513"/>
    </location>
</feature>